<dbReference type="CDD" id="cd00077">
    <property type="entry name" value="HDc"/>
    <property type="match status" value="1"/>
</dbReference>
<evidence type="ECO:0000259" key="1">
    <source>
        <dbReference type="SMART" id="SM00471"/>
    </source>
</evidence>
<name>A0A0G0I3M8_9BACT</name>
<dbReference type="Gene3D" id="1.10.3210.10">
    <property type="entry name" value="Hypothetical protein af1432"/>
    <property type="match status" value="1"/>
</dbReference>
<reference evidence="2 3" key="1">
    <citation type="journal article" date="2015" name="Nature">
        <title>rRNA introns, odd ribosomes, and small enigmatic genomes across a large radiation of phyla.</title>
        <authorList>
            <person name="Brown C.T."/>
            <person name="Hug L.A."/>
            <person name="Thomas B.C."/>
            <person name="Sharon I."/>
            <person name="Castelle C.J."/>
            <person name="Singh A."/>
            <person name="Wilkins M.J."/>
            <person name="Williams K.H."/>
            <person name="Banfield J.F."/>
        </authorList>
    </citation>
    <scope>NUCLEOTIDE SEQUENCE [LARGE SCALE GENOMIC DNA]</scope>
</reference>
<dbReference type="EMBL" id="LBTX01000010">
    <property type="protein sequence ID" value="KKQ49943.1"/>
    <property type="molecule type" value="Genomic_DNA"/>
</dbReference>
<dbReference type="SUPFAM" id="SSF109604">
    <property type="entry name" value="HD-domain/PDEase-like"/>
    <property type="match status" value="1"/>
</dbReference>
<dbReference type="SMART" id="SM00471">
    <property type="entry name" value="HDc"/>
    <property type="match status" value="1"/>
</dbReference>
<protein>
    <recommendedName>
        <fullName evidence="1">HD/PDEase domain-containing protein</fullName>
    </recommendedName>
</protein>
<evidence type="ECO:0000313" key="3">
    <source>
        <dbReference type="Proteomes" id="UP000034231"/>
    </source>
</evidence>
<dbReference type="InterPro" id="IPR006674">
    <property type="entry name" value="HD_domain"/>
</dbReference>
<accession>A0A0G0I3M8</accession>
<organism evidence="2 3">
    <name type="scientific">Candidatus Shapirobacteria bacterium GW2011_GWE1_38_10</name>
    <dbReference type="NCBI Taxonomy" id="1618488"/>
    <lineage>
        <taxon>Bacteria</taxon>
        <taxon>Candidatus Shapironibacteriota</taxon>
    </lineage>
</organism>
<comment type="caution">
    <text evidence="2">The sequence shown here is derived from an EMBL/GenBank/DDBJ whole genome shotgun (WGS) entry which is preliminary data.</text>
</comment>
<proteinExistence type="predicted"/>
<evidence type="ECO:0000313" key="2">
    <source>
        <dbReference type="EMBL" id="KKQ49943.1"/>
    </source>
</evidence>
<dbReference type="Proteomes" id="UP000034231">
    <property type="component" value="Unassembled WGS sequence"/>
</dbReference>
<dbReference type="AlphaFoldDB" id="A0A0G0I3M8"/>
<dbReference type="InterPro" id="IPR003607">
    <property type="entry name" value="HD/PDEase_dom"/>
</dbReference>
<sequence>MGNIDLSKHEALYGSFDGGHDRQHLIAVRNCALKLAKKYAPNKTDLVYIAATLHDIGLSIDRENHEIEGEKLIRSDLYLKSQLSPDDFEELCHSVGQHRASTGKPKSIVAKIISDADRGGGSNDPGEQFSRAYWYGKKNYPDLTDDEQIWRAAKHQTEKFSPGNYGRRTYFPETEIRLKKIIDPIIKAYKNQDLKFLKSLVKPLLHLY</sequence>
<dbReference type="Pfam" id="PF01966">
    <property type="entry name" value="HD"/>
    <property type="match status" value="1"/>
</dbReference>
<feature type="domain" description="HD/PDEase" evidence="1">
    <location>
        <begin position="17"/>
        <end position="131"/>
    </location>
</feature>
<gene>
    <name evidence="2" type="ORF">US68_C0010G0077</name>
</gene>